<dbReference type="SMART" id="SM00385">
    <property type="entry name" value="CYCLIN"/>
    <property type="match status" value="2"/>
</dbReference>
<feature type="domain" description="TFIIB-type" evidence="8">
    <location>
        <begin position="10"/>
        <end position="43"/>
    </location>
</feature>
<dbReference type="GO" id="GO:0005634">
    <property type="term" value="C:nucleus"/>
    <property type="evidence" value="ECO:0007669"/>
    <property type="project" value="TreeGrafter"/>
</dbReference>
<dbReference type="SUPFAM" id="SSF57783">
    <property type="entry name" value="Zinc beta-ribbon"/>
    <property type="match status" value="1"/>
</dbReference>
<proteinExistence type="inferred from homology"/>
<evidence type="ECO:0000259" key="8">
    <source>
        <dbReference type="PROSITE" id="PS51134"/>
    </source>
</evidence>
<evidence type="ECO:0000256" key="5">
    <source>
        <dbReference type="ARBA" id="ARBA00031706"/>
    </source>
</evidence>
<name>A0A507FPI4_9FUNG</name>
<accession>A0A507FPI4</accession>
<keyword evidence="4" id="KW-0804">Transcription</keyword>
<dbReference type="EMBL" id="QEAP01000005">
    <property type="protein sequence ID" value="TPX78329.1"/>
    <property type="molecule type" value="Genomic_DNA"/>
</dbReference>
<dbReference type="Pfam" id="PF00382">
    <property type="entry name" value="TFIIB"/>
    <property type="match status" value="2"/>
</dbReference>
<dbReference type="InterPro" id="IPR036915">
    <property type="entry name" value="Cyclin-like_sf"/>
</dbReference>
<evidence type="ECO:0000256" key="7">
    <source>
        <dbReference type="SAM" id="MobiDB-lite"/>
    </source>
</evidence>
<keyword evidence="6" id="KW-0863">Zinc-finger</keyword>
<comment type="similarity">
    <text evidence="1">Belongs to the TFIIB family.</text>
</comment>
<gene>
    <name evidence="9" type="ORF">CcCBS67573_g00391</name>
</gene>
<keyword evidence="6" id="KW-0479">Metal-binding</keyword>
<organism evidence="9 10">
    <name type="scientific">Chytriomyces confervae</name>
    <dbReference type="NCBI Taxonomy" id="246404"/>
    <lineage>
        <taxon>Eukaryota</taxon>
        <taxon>Fungi</taxon>
        <taxon>Fungi incertae sedis</taxon>
        <taxon>Chytridiomycota</taxon>
        <taxon>Chytridiomycota incertae sedis</taxon>
        <taxon>Chytridiomycetes</taxon>
        <taxon>Chytridiales</taxon>
        <taxon>Chytriomycetaceae</taxon>
        <taxon>Chytriomyces</taxon>
    </lineage>
</organism>
<dbReference type="GO" id="GO:0006367">
    <property type="term" value="P:transcription initiation at RNA polymerase II promoter"/>
    <property type="evidence" value="ECO:0007669"/>
    <property type="project" value="TreeGrafter"/>
</dbReference>
<keyword evidence="3" id="KW-0805">Transcription regulation</keyword>
<dbReference type="OrthoDB" id="25790at2759"/>
<dbReference type="InterPro" id="IPR013150">
    <property type="entry name" value="TFIIB_cyclin"/>
</dbReference>
<keyword evidence="2" id="KW-0677">Repeat</keyword>
<dbReference type="GO" id="GO:0016251">
    <property type="term" value="F:RNA polymerase II general transcription initiation factor activity"/>
    <property type="evidence" value="ECO:0007669"/>
    <property type="project" value="TreeGrafter"/>
</dbReference>
<dbReference type="STRING" id="246404.A0A507FPI4"/>
<evidence type="ECO:0000256" key="6">
    <source>
        <dbReference type="PROSITE-ProRule" id="PRU00469"/>
    </source>
</evidence>
<evidence type="ECO:0000313" key="9">
    <source>
        <dbReference type="EMBL" id="TPX78329.1"/>
    </source>
</evidence>
<dbReference type="GO" id="GO:0097550">
    <property type="term" value="C:transcription preinitiation complex"/>
    <property type="evidence" value="ECO:0007669"/>
    <property type="project" value="TreeGrafter"/>
</dbReference>
<dbReference type="InterPro" id="IPR000812">
    <property type="entry name" value="TFIIB"/>
</dbReference>
<dbReference type="GO" id="GO:0017025">
    <property type="term" value="F:TBP-class protein binding"/>
    <property type="evidence" value="ECO:0007669"/>
    <property type="project" value="InterPro"/>
</dbReference>
<evidence type="ECO:0000256" key="4">
    <source>
        <dbReference type="ARBA" id="ARBA00023163"/>
    </source>
</evidence>
<feature type="compositionally biased region" description="Basic and acidic residues" evidence="7">
    <location>
        <begin position="102"/>
        <end position="123"/>
    </location>
</feature>
<dbReference type="AlphaFoldDB" id="A0A507FPI4"/>
<evidence type="ECO:0000313" key="10">
    <source>
        <dbReference type="Proteomes" id="UP000320333"/>
    </source>
</evidence>
<dbReference type="PANTHER" id="PTHR11618:SF13">
    <property type="entry name" value="TRANSCRIPTION INITIATION FACTOR IIB"/>
    <property type="match status" value="1"/>
</dbReference>
<dbReference type="GO" id="GO:0008270">
    <property type="term" value="F:zinc ion binding"/>
    <property type="evidence" value="ECO:0007669"/>
    <property type="project" value="UniProtKB-KW"/>
</dbReference>
<dbReference type="InterPro" id="IPR013137">
    <property type="entry name" value="Znf_TFIIB"/>
</dbReference>
<reference evidence="9 10" key="1">
    <citation type="journal article" date="2019" name="Sci. Rep.">
        <title>Comparative genomics of chytrid fungi reveal insights into the obligate biotrophic and pathogenic lifestyle of Synchytrium endobioticum.</title>
        <authorList>
            <person name="van de Vossenberg B.T.L.H."/>
            <person name="Warris S."/>
            <person name="Nguyen H.D.T."/>
            <person name="van Gent-Pelzer M.P.E."/>
            <person name="Joly D.L."/>
            <person name="van de Geest H.C."/>
            <person name="Bonants P.J.M."/>
            <person name="Smith D.S."/>
            <person name="Levesque C.A."/>
            <person name="van der Lee T.A.J."/>
        </authorList>
    </citation>
    <scope>NUCLEOTIDE SEQUENCE [LARGE SCALE GENOMIC DNA]</scope>
    <source>
        <strain evidence="9 10">CBS 675.73</strain>
    </source>
</reference>
<dbReference type="Gene3D" id="2.20.25.10">
    <property type="match status" value="1"/>
</dbReference>
<protein>
    <recommendedName>
        <fullName evidence="5">General transcription factor TFIIB</fullName>
    </recommendedName>
</protein>
<comment type="caution">
    <text evidence="9">The sequence shown here is derived from an EMBL/GenBank/DDBJ whole genome shotgun (WGS) entry which is preliminary data.</text>
</comment>
<keyword evidence="10" id="KW-1185">Reference proteome</keyword>
<keyword evidence="6" id="KW-0862">Zinc</keyword>
<evidence type="ECO:0000256" key="2">
    <source>
        <dbReference type="ARBA" id="ARBA00022737"/>
    </source>
</evidence>
<dbReference type="PRINTS" id="PR00685">
    <property type="entry name" value="TIFACTORIIB"/>
</dbReference>
<feature type="region of interest" description="Disordered" evidence="7">
    <location>
        <begin position="85"/>
        <end position="128"/>
    </location>
</feature>
<dbReference type="GO" id="GO:0070897">
    <property type="term" value="P:transcription preinitiation complex assembly"/>
    <property type="evidence" value="ECO:0007669"/>
    <property type="project" value="InterPro"/>
</dbReference>
<evidence type="ECO:0000256" key="1">
    <source>
        <dbReference type="ARBA" id="ARBA00010857"/>
    </source>
</evidence>
<dbReference type="SUPFAM" id="SSF47954">
    <property type="entry name" value="Cyclin-like"/>
    <property type="match status" value="2"/>
</dbReference>
<dbReference type="Pfam" id="PF08271">
    <property type="entry name" value="Zn_Ribbon_TF"/>
    <property type="match status" value="1"/>
</dbReference>
<dbReference type="PROSITE" id="PS51134">
    <property type="entry name" value="ZF_TFIIB"/>
    <property type="match status" value="1"/>
</dbReference>
<dbReference type="InterPro" id="IPR013763">
    <property type="entry name" value="Cyclin-like_dom"/>
</dbReference>
<evidence type="ECO:0000256" key="3">
    <source>
        <dbReference type="ARBA" id="ARBA00023015"/>
    </source>
</evidence>
<sequence>MSAIQPDLNIKVMCNFCRNPVPNVIENFRDGDLICGDCGLVLGDRVVDTRSEWRTFSNSDSDGGADPTRVGVEWDGIESKAMDSTQDTLLGDGNTLESTTISRRDGGTGRGKDISRTHSKLSESKNANTLATHARTISSMAERIGLTKQVTDSAIQLFRLLKLNKQLKSKPAEWSMAACIYLACRQNSVQRTFKEVCRLTGVPRTKAGMVYKLLADQFYKYNKQAGNEIQRAQANPESMIGRFAGDLELDIKVRAACMEVGKRVFDNDILAGRSPISLVASVIYFVVCLSETPKSAIEVAKMSECTESTLKTSYKILYQHREMLVEGIKTAKGMEALPVV</sequence>
<dbReference type="Gene3D" id="1.10.472.10">
    <property type="entry name" value="Cyclin-like"/>
    <property type="match status" value="2"/>
</dbReference>
<dbReference type="Proteomes" id="UP000320333">
    <property type="component" value="Unassembled WGS sequence"/>
</dbReference>
<dbReference type="PANTHER" id="PTHR11618">
    <property type="entry name" value="TRANSCRIPTION INITIATION FACTOR IIB-RELATED"/>
    <property type="match status" value="1"/>
</dbReference>